<dbReference type="PANTHER" id="PTHR43196">
    <property type="entry name" value="SULFATE ADENYLYLTRANSFERASE SUBUNIT 2"/>
    <property type="match status" value="1"/>
</dbReference>
<dbReference type="OrthoDB" id="9774475at2"/>
<evidence type="ECO:0000313" key="2">
    <source>
        <dbReference type="EMBL" id="RKD12476.1"/>
    </source>
</evidence>
<name>A0A419S1W3_9SPHI</name>
<dbReference type="InterPro" id="IPR017598">
    <property type="entry name" value="SulphurTrfase_DndC"/>
</dbReference>
<protein>
    <submittedName>
        <fullName evidence="2">Sulfurtransferase</fullName>
    </submittedName>
</protein>
<dbReference type="Proteomes" id="UP000283433">
    <property type="component" value="Unassembled WGS sequence"/>
</dbReference>
<gene>
    <name evidence="2" type="ORF">BCY91_12590</name>
</gene>
<dbReference type="SUPFAM" id="SSF52402">
    <property type="entry name" value="Adenine nucleotide alpha hydrolases-like"/>
    <property type="match status" value="1"/>
</dbReference>
<accession>A0A419S1W3</accession>
<dbReference type="InterPro" id="IPR014729">
    <property type="entry name" value="Rossmann-like_a/b/a_fold"/>
</dbReference>
<dbReference type="EMBL" id="MBTA01000030">
    <property type="protein sequence ID" value="RKD12476.1"/>
    <property type="molecule type" value="Genomic_DNA"/>
</dbReference>
<sequence>MALDKKYLQEEIREQYLIDDNNRPWIVGFSGGKDSTMLLQLVWATVGEIQPIFRKRQIYVVCNDTLVENPKIAQFIRGVLENIQNEAAKQGMPITVHETAPKLEESFWVNLIGKGYPAPNNTFRWCTERLKINPTTEFIKSKISEIGEVVILLGTRSAESANRAKSIKKHEVKGERLRKHILPNAYVFAVIKDVETDEVWQYLLHNKPGWGGDNRPLVTLYRNANGGDCPLVIDDTTPSCGNSRFGCWVCTVVQRDKSMEALIDNGEEWMEPLSDFRDMLQENRNKRENRETKRRGSYIEDEETWGPYTEDHRAYMLKTLLEAQKEVQQTEPNLVLVNSQELVGIQVTWHRDSLFRFSVADIYNEVYGTDLKAADFEVQDVFEKETLKEVFTDETDFKLINELLEVQKSRYIMVNNYGLQHDLENYIERHTKTNLQNVH</sequence>
<dbReference type="Gene3D" id="3.40.50.620">
    <property type="entry name" value="HUPs"/>
    <property type="match status" value="1"/>
</dbReference>
<evidence type="ECO:0000259" key="1">
    <source>
        <dbReference type="Pfam" id="PF01507"/>
    </source>
</evidence>
<dbReference type="AlphaFoldDB" id="A0A419S1W3"/>
<comment type="caution">
    <text evidence="2">The sequence shown here is derived from an EMBL/GenBank/DDBJ whole genome shotgun (WGS) entry which is preliminary data.</text>
</comment>
<dbReference type="InterPro" id="IPR050128">
    <property type="entry name" value="Sulfate_adenylyltrnsfr_sub2"/>
</dbReference>
<keyword evidence="3" id="KW-1185">Reference proteome</keyword>
<reference evidence="2 3" key="1">
    <citation type="submission" date="2016-07" db="EMBL/GenBank/DDBJ databases">
        <title>Genome of Pelobium manganitolerans.</title>
        <authorList>
            <person name="Wu S."/>
            <person name="Wang G."/>
        </authorList>
    </citation>
    <scope>NUCLEOTIDE SEQUENCE [LARGE SCALE GENOMIC DNA]</scope>
    <source>
        <strain evidence="2 3">YS-25</strain>
    </source>
</reference>
<dbReference type="PANTHER" id="PTHR43196:SF2">
    <property type="entry name" value="PHOSPHOADENOSINE PHOSPHOSULFATE REDUCTASE"/>
    <property type="match status" value="1"/>
</dbReference>
<dbReference type="RefSeq" id="WP_120183302.1">
    <property type="nucleotide sequence ID" value="NZ_MBTA01000030.1"/>
</dbReference>
<dbReference type="Pfam" id="PF01507">
    <property type="entry name" value="PAPS_reduct"/>
    <property type="match status" value="1"/>
</dbReference>
<keyword evidence="2" id="KW-0808">Transferase</keyword>
<organism evidence="2 3">
    <name type="scientific">Pelobium manganitolerans</name>
    <dbReference type="NCBI Taxonomy" id="1842495"/>
    <lineage>
        <taxon>Bacteria</taxon>
        <taxon>Pseudomonadati</taxon>
        <taxon>Bacteroidota</taxon>
        <taxon>Sphingobacteriia</taxon>
        <taxon>Sphingobacteriales</taxon>
        <taxon>Sphingobacteriaceae</taxon>
        <taxon>Pelobium</taxon>
    </lineage>
</organism>
<dbReference type="GO" id="GO:0016740">
    <property type="term" value="F:transferase activity"/>
    <property type="evidence" value="ECO:0007669"/>
    <property type="project" value="UniProtKB-KW"/>
</dbReference>
<evidence type="ECO:0000313" key="3">
    <source>
        <dbReference type="Proteomes" id="UP000283433"/>
    </source>
</evidence>
<proteinExistence type="predicted"/>
<dbReference type="NCBIfam" id="TIGR03183">
    <property type="entry name" value="DNA_S_dndC"/>
    <property type="match status" value="1"/>
</dbReference>
<feature type="domain" description="Phosphoadenosine phosphosulphate reductase" evidence="1">
    <location>
        <begin position="26"/>
        <end position="251"/>
    </location>
</feature>
<dbReference type="InterPro" id="IPR002500">
    <property type="entry name" value="PAPS_reduct_dom"/>
</dbReference>